<protein>
    <submittedName>
        <fullName evidence="3">Glycosyltransferase</fullName>
    </submittedName>
</protein>
<dbReference type="SUPFAM" id="SSF53448">
    <property type="entry name" value="Nucleotide-diphospho-sugar transferases"/>
    <property type="match status" value="1"/>
</dbReference>
<reference evidence="3 4" key="1">
    <citation type="submission" date="2018-08" db="EMBL/GenBank/DDBJ databases">
        <title>A genome reference for cultivated species of the human gut microbiota.</title>
        <authorList>
            <person name="Zou Y."/>
            <person name="Xue W."/>
            <person name="Luo G."/>
        </authorList>
    </citation>
    <scope>NUCLEOTIDE SEQUENCE [LARGE SCALE GENOMIC DNA]</scope>
    <source>
        <strain evidence="3 4">AF24-16AC</strain>
    </source>
</reference>
<dbReference type="EMBL" id="QRUY01000013">
    <property type="protein sequence ID" value="RGS07904.1"/>
    <property type="molecule type" value="Genomic_DNA"/>
</dbReference>
<evidence type="ECO:0000259" key="2">
    <source>
        <dbReference type="Pfam" id="PF00535"/>
    </source>
</evidence>
<proteinExistence type="predicted"/>
<dbReference type="InterPro" id="IPR001173">
    <property type="entry name" value="Glyco_trans_2-like"/>
</dbReference>
<dbReference type="PANTHER" id="PTHR22916:SF3">
    <property type="entry name" value="UDP-GLCNAC:BETAGAL BETA-1,3-N-ACETYLGLUCOSAMINYLTRANSFERASE-LIKE PROTEIN 1"/>
    <property type="match status" value="1"/>
</dbReference>
<evidence type="ECO:0000313" key="3">
    <source>
        <dbReference type="EMBL" id="RGS07904.1"/>
    </source>
</evidence>
<dbReference type="GO" id="GO:0016758">
    <property type="term" value="F:hexosyltransferase activity"/>
    <property type="evidence" value="ECO:0007669"/>
    <property type="project" value="UniProtKB-ARBA"/>
</dbReference>
<dbReference type="Gene3D" id="3.90.550.10">
    <property type="entry name" value="Spore Coat Polysaccharide Biosynthesis Protein SpsA, Chain A"/>
    <property type="match status" value="1"/>
</dbReference>
<sequence length="343" mass="40235">MEKIKVSVVVPIYNVELYLNRTMESLLKQTLKEIEIIMVDDESPDNCPAICDQYTKQYHNIKVIHKKNAGLGMACNSGIEIATGEYIAFCDSDDYVDSNMYETMYNTAVQYNADAVFSGIKTVDQNGTICPMNSYPCLQIIKGKNDISKFAMDMIASKPSDSTERHIAMSAKIVLYRKEIIDKNNLRFVSERELISEDLIWNLDILCHSSSIVTLPHSYYYYYKNTNSLSKRIRIDRFKFFKSIREYLLYKQTAYYHLPQEAKQRIDRMFIGYCRSYIGNITNSTLPLKEKKQIVSEICTDKIWKEIWQTYPIFKMAKIHLLMLLLIKYNCYYSIYLMYKLKK</sequence>
<accession>A0A412H6C7</accession>
<dbReference type="AlphaFoldDB" id="A0A412H6C7"/>
<name>A0A412H6C7_9BACT</name>
<dbReference type="RefSeq" id="WP_118431116.1">
    <property type="nucleotide sequence ID" value="NZ_CAUHQG010000003.1"/>
</dbReference>
<gene>
    <name evidence="3" type="ORF">DWY14_07500</name>
</gene>
<dbReference type="CDD" id="cd00761">
    <property type="entry name" value="Glyco_tranf_GTA_type"/>
    <property type="match status" value="1"/>
</dbReference>
<dbReference type="PANTHER" id="PTHR22916">
    <property type="entry name" value="GLYCOSYLTRANSFERASE"/>
    <property type="match status" value="1"/>
</dbReference>
<comment type="caution">
    <text evidence="3">The sequence shown here is derived from an EMBL/GenBank/DDBJ whole genome shotgun (WGS) entry which is preliminary data.</text>
</comment>
<keyword evidence="3" id="KW-0808">Transferase</keyword>
<dbReference type="Proteomes" id="UP000285750">
    <property type="component" value="Unassembled WGS sequence"/>
</dbReference>
<evidence type="ECO:0000313" key="4">
    <source>
        <dbReference type="Proteomes" id="UP000285750"/>
    </source>
</evidence>
<dbReference type="Pfam" id="PF00535">
    <property type="entry name" value="Glycos_transf_2"/>
    <property type="match status" value="1"/>
</dbReference>
<feature type="domain" description="Glycosyltransferase 2-like" evidence="2">
    <location>
        <begin position="7"/>
        <end position="134"/>
    </location>
</feature>
<feature type="transmembrane region" description="Helical" evidence="1">
    <location>
        <begin position="319"/>
        <end position="339"/>
    </location>
</feature>
<keyword evidence="1" id="KW-0812">Transmembrane</keyword>
<organism evidence="3 4">
    <name type="scientific">Phocaeicola plebeius</name>
    <dbReference type="NCBI Taxonomy" id="310297"/>
    <lineage>
        <taxon>Bacteria</taxon>
        <taxon>Pseudomonadati</taxon>
        <taxon>Bacteroidota</taxon>
        <taxon>Bacteroidia</taxon>
        <taxon>Bacteroidales</taxon>
        <taxon>Bacteroidaceae</taxon>
        <taxon>Phocaeicola</taxon>
    </lineage>
</organism>
<dbReference type="InterPro" id="IPR029044">
    <property type="entry name" value="Nucleotide-diphossugar_trans"/>
</dbReference>
<evidence type="ECO:0000256" key="1">
    <source>
        <dbReference type="SAM" id="Phobius"/>
    </source>
</evidence>
<keyword evidence="1" id="KW-0472">Membrane</keyword>
<keyword evidence="1" id="KW-1133">Transmembrane helix</keyword>